<reference evidence="1 2" key="1">
    <citation type="journal article" date="2015" name="Genome Announc.">
        <title>Draft Genome Sequences of Leptospira santarosai Strains U160, U164, and U233, Isolated from Asymptomatic Cattle.</title>
        <authorList>
            <person name="Kremer F.S."/>
            <person name="Eslabao M.R."/>
            <person name="Provisor M."/>
            <person name="Woloski R.D."/>
            <person name="Ramires O.V."/>
            <person name="Moreno L.Z."/>
            <person name="Moreno A.M."/>
            <person name="Hamond C."/>
            <person name="Lilenbaum W."/>
            <person name="Dellagostin O.A."/>
        </authorList>
    </citation>
    <scope>NUCLEOTIDE SEQUENCE [LARGE SCALE GENOMIC DNA]</scope>
    <source>
        <strain evidence="1 2">U160</strain>
    </source>
</reference>
<dbReference type="Proteomes" id="UP000033961">
    <property type="component" value="Chromosome I"/>
</dbReference>
<gene>
    <name evidence="1" type="ORF">XB16_1087</name>
</gene>
<evidence type="ECO:0000313" key="2">
    <source>
        <dbReference type="Proteomes" id="UP000033961"/>
    </source>
</evidence>
<dbReference type="InterPro" id="IPR021710">
    <property type="entry name" value="DUF3293"/>
</dbReference>
<sequence length="139" mass="15960">MDENLRREYLNTCYMVNACEEFSSFVILAESFNPTLDEILNRYDRTEWAYITAWNPKSIPLFLEENQKRNHLLEEKICAGAYPSFRGKGIGTDETWIPEESFLILGIAEKVVAALAIEFDQNSILVGTIGNKSRLKFLT</sequence>
<proteinExistence type="predicted"/>
<organism evidence="1 2">
    <name type="scientific">Leptospira santarosai</name>
    <dbReference type="NCBI Taxonomy" id="28183"/>
    <lineage>
        <taxon>Bacteria</taxon>
        <taxon>Pseudomonadati</taxon>
        <taxon>Spirochaetota</taxon>
        <taxon>Spirochaetia</taxon>
        <taxon>Leptospirales</taxon>
        <taxon>Leptospiraceae</taxon>
        <taxon>Leptospira</taxon>
    </lineage>
</organism>
<evidence type="ECO:0000313" key="1">
    <source>
        <dbReference type="EMBL" id="AVQ11419.1"/>
    </source>
</evidence>
<accession>A0A2P1QR74</accession>
<name>A0A2P1QR74_9LEPT</name>
<protein>
    <submittedName>
        <fullName evidence="1">PF11697 family protein</fullName>
    </submittedName>
</protein>
<dbReference type="EMBL" id="CP027843">
    <property type="protein sequence ID" value="AVQ11419.1"/>
    <property type="molecule type" value="Genomic_DNA"/>
</dbReference>
<dbReference type="Pfam" id="PF11697">
    <property type="entry name" value="DUF3293"/>
    <property type="match status" value="1"/>
</dbReference>
<dbReference type="AlphaFoldDB" id="A0A2P1QR74"/>